<dbReference type="EMBL" id="BQNB010013129">
    <property type="protein sequence ID" value="GJT12217.1"/>
    <property type="molecule type" value="Genomic_DNA"/>
</dbReference>
<proteinExistence type="predicted"/>
<sequence>MDEMDEMEEMCLMRQRKKKWMRWRRRMKVREFGGGVDVFDATEKEEMDEMEKENEEDQHSYDVHRDMRKVIAFQTWLSKFPIIMDQQLDLEDQLHDPNFTILVNCKINQMWHLLVDHLISLCKRQFKYNLVAMIKNFWDLPHIEIMSNEFVFDMRTNLTTVSEHASNTSWKNLRLV</sequence>
<evidence type="ECO:0000313" key="1">
    <source>
        <dbReference type="EMBL" id="GJT12217.1"/>
    </source>
</evidence>
<comment type="caution">
    <text evidence="1">The sequence shown here is derived from an EMBL/GenBank/DDBJ whole genome shotgun (WGS) entry which is preliminary data.</text>
</comment>
<dbReference type="Proteomes" id="UP001151760">
    <property type="component" value="Unassembled WGS sequence"/>
</dbReference>
<keyword evidence="2" id="KW-1185">Reference proteome</keyword>
<reference evidence="1" key="2">
    <citation type="submission" date="2022-01" db="EMBL/GenBank/DDBJ databases">
        <authorList>
            <person name="Yamashiro T."/>
            <person name="Shiraishi A."/>
            <person name="Satake H."/>
            <person name="Nakayama K."/>
        </authorList>
    </citation>
    <scope>NUCLEOTIDE SEQUENCE</scope>
</reference>
<reference evidence="1" key="1">
    <citation type="journal article" date="2022" name="Int. J. Mol. Sci.">
        <title>Draft Genome of Tanacetum Coccineum: Genomic Comparison of Closely Related Tanacetum-Family Plants.</title>
        <authorList>
            <person name="Yamashiro T."/>
            <person name="Shiraishi A."/>
            <person name="Nakayama K."/>
            <person name="Satake H."/>
        </authorList>
    </citation>
    <scope>NUCLEOTIDE SEQUENCE</scope>
</reference>
<evidence type="ECO:0000313" key="2">
    <source>
        <dbReference type="Proteomes" id="UP001151760"/>
    </source>
</evidence>
<organism evidence="1 2">
    <name type="scientific">Tanacetum coccineum</name>
    <dbReference type="NCBI Taxonomy" id="301880"/>
    <lineage>
        <taxon>Eukaryota</taxon>
        <taxon>Viridiplantae</taxon>
        <taxon>Streptophyta</taxon>
        <taxon>Embryophyta</taxon>
        <taxon>Tracheophyta</taxon>
        <taxon>Spermatophyta</taxon>
        <taxon>Magnoliopsida</taxon>
        <taxon>eudicotyledons</taxon>
        <taxon>Gunneridae</taxon>
        <taxon>Pentapetalae</taxon>
        <taxon>asterids</taxon>
        <taxon>campanulids</taxon>
        <taxon>Asterales</taxon>
        <taxon>Asteraceae</taxon>
        <taxon>Asteroideae</taxon>
        <taxon>Anthemideae</taxon>
        <taxon>Anthemidinae</taxon>
        <taxon>Tanacetum</taxon>
    </lineage>
</organism>
<gene>
    <name evidence="1" type="ORF">Tco_0859259</name>
</gene>
<accession>A0ABQ5BEG5</accession>
<name>A0ABQ5BEG5_9ASTR</name>
<protein>
    <submittedName>
        <fullName evidence="1">Uncharacterized protein</fullName>
    </submittedName>
</protein>